<dbReference type="PANTHER" id="PTHR35091:SF5">
    <property type="entry name" value="FLAGELLAR PROTEIN FLIL"/>
    <property type="match status" value="1"/>
</dbReference>
<organism evidence="12 13">
    <name type="scientific">Pseudoalteromonas gelatinilytica</name>
    <dbReference type="NCBI Taxonomy" id="1703256"/>
    <lineage>
        <taxon>Bacteria</taxon>
        <taxon>Pseudomonadati</taxon>
        <taxon>Pseudomonadota</taxon>
        <taxon>Gammaproteobacteria</taxon>
        <taxon>Alteromonadales</taxon>
        <taxon>Pseudoalteromonadaceae</taxon>
        <taxon>Pseudoalteromonas</taxon>
    </lineage>
</organism>
<evidence type="ECO:0000256" key="5">
    <source>
        <dbReference type="ARBA" id="ARBA00022500"/>
    </source>
</evidence>
<evidence type="ECO:0000256" key="9">
    <source>
        <dbReference type="ARBA" id="ARBA00023136"/>
    </source>
</evidence>
<evidence type="ECO:0000256" key="7">
    <source>
        <dbReference type="ARBA" id="ARBA00022779"/>
    </source>
</evidence>
<reference evidence="12 13" key="1">
    <citation type="submission" date="2018-09" db="EMBL/GenBank/DDBJ databases">
        <title>Identification of marine bacteria producing industrial enzymes.</title>
        <authorList>
            <person name="Cheng T.H."/>
            <person name="Saidin J."/>
            <person name="Muhd D.D."/>
            <person name="Isa M.N.M."/>
            <person name="Bakar M.F.A."/>
            <person name="Ismail N."/>
        </authorList>
    </citation>
    <scope>NUCLEOTIDE SEQUENCE [LARGE SCALE GENOMIC DNA]</scope>
    <source>
        <strain evidence="12 13">MNAD 1.6</strain>
    </source>
</reference>
<evidence type="ECO:0000256" key="11">
    <source>
        <dbReference type="SAM" id="SignalP"/>
    </source>
</evidence>
<protein>
    <recommendedName>
        <fullName evidence="10">Flagellar protein FliL</fullName>
    </recommendedName>
</protein>
<comment type="function">
    <text evidence="1 10">Controls the rotational direction of flagella during chemotaxis.</text>
</comment>
<evidence type="ECO:0000313" key="13">
    <source>
        <dbReference type="Proteomes" id="UP000265938"/>
    </source>
</evidence>
<keyword evidence="10" id="KW-0997">Cell inner membrane</keyword>
<evidence type="ECO:0000313" key="12">
    <source>
        <dbReference type="EMBL" id="RJF37773.1"/>
    </source>
</evidence>
<keyword evidence="8" id="KW-1133">Transmembrane helix</keyword>
<evidence type="ECO:0000256" key="2">
    <source>
        <dbReference type="ARBA" id="ARBA00004162"/>
    </source>
</evidence>
<evidence type="ECO:0000256" key="6">
    <source>
        <dbReference type="ARBA" id="ARBA00022692"/>
    </source>
</evidence>
<keyword evidence="11" id="KW-0732">Signal</keyword>
<dbReference type="PANTHER" id="PTHR35091">
    <property type="entry name" value="FLAGELLAR PROTEIN FLIL"/>
    <property type="match status" value="1"/>
</dbReference>
<accession>A0A3A3EPX6</accession>
<sequence length="135" mass="15480">MKKSLLSIYLISMLLVGATTSWSVRAESNVGYFGFEPDIITNYIGQGNKKLGYVRITVDLMLNDMADISVVEHHTPLLRDAIVEILSKEPEENIKSLTGREEIRKRCTEKFKALLKQETGQEIVREVLFTKYLYH</sequence>
<comment type="caution">
    <text evidence="12">The sequence shown here is derived from an EMBL/GenBank/DDBJ whole genome shotgun (WGS) entry which is preliminary data.</text>
</comment>
<dbReference type="Pfam" id="PF03748">
    <property type="entry name" value="FliL"/>
    <property type="match status" value="1"/>
</dbReference>
<keyword evidence="5 10" id="KW-0145">Chemotaxis</keyword>
<dbReference type="InterPro" id="IPR005503">
    <property type="entry name" value="FliL"/>
</dbReference>
<feature type="chain" id="PRO_5017343475" description="Flagellar protein FliL" evidence="11">
    <location>
        <begin position="27"/>
        <end position="135"/>
    </location>
</feature>
<keyword evidence="7 10" id="KW-0283">Flagellar rotation</keyword>
<evidence type="ECO:0000256" key="4">
    <source>
        <dbReference type="ARBA" id="ARBA00022475"/>
    </source>
</evidence>
<dbReference type="GO" id="GO:0071978">
    <property type="term" value="P:bacterial-type flagellum-dependent swarming motility"/>
    <property type="evidence" value="ECO:0007669"/>
    <property type="project" value="TreeGrafter"/>
</dbReference>
<dbReference type="Proteomes" id="UP000265938">
    <property type="component" value="Unassembled WGS sequence"/>
</dbReference>
<comment type="similarity">
    <text evidence="3 10">Belongs to the FliL family.</text>
</comment>
<keyword evidence="9 10" id="KW-0472">Membrane</keyword>
<keyword evidence="12" id="KW-0966">Cell projection</keyword>
<dbReference type="GO" id="GO:0006935">
    <property type="term" value="P:chemotaxis"/>
    <property type="evidence" value="ECO:0007669"/>
    <property type="project" value="UniProtKB-KW"/>
</dbReference>
<keyword evidence="12" id="KW-0969">Cilium</keyword>
<gene>
    <name evidence="12" type="primary">fliL</name>
    <name evidence="12" type="ORF">D4741_06825</name>
</gene>
<keyword evidence="12" id="KW-0282">Flagellum</keyword>
<dbReference type="EMBL" id="QYSE01000001">
    <property type="protein sequence ID" value="RJF37773.1"/>
    <property type="molecule type" value="Genomic_DNA"/>
</dbReference>
<evidence type="ECO:0000256" key="1">
    <source>
        <dbReference type="ARBA" id="ARBA00002254"/>
    </source>
</evidence>
<name>A0A3A3EPX6_9GAMM</name>
<dbReference type="GO" id="GO:0009425">
    <property type="term" value="C:bacterial-type flagellum basal body"/>
    <property type="evidence" value="ECO:0007669"/>
    <property type="project" value="InterPro"/>
</dbReference>
<feature type="signal peptide" evidence="11">
    <location>
        <begin position="1"/>
        <end position="26"/>
    </location>
</feature>
<dbReference type="GO" id="GO:0005886">
    <property type="term" value="C:plasma membrane"/>
    <property type="evidence" value="ECO:0007669"/>
    <property type="project" value="UniProtKB-SubCell"/>
</dbReference>
<proteinExistence type="inferred from homology"/>
<keyword evidence="4" id="KW-1003">Cell membrane</keyword>
<evidence type="ECO:0000256" key="8">
    <source>
        <dbReference type="ARBA" id="ARBA00022989"/>
    </source>
</evidence>
<evidence type="ECO:0000256" key="3">
    <source>
        <dbReference type="ARBA" id="ARBA00008281"/>
    </source>
</evidence>
<keyword evidence="6" id="KW-0812">Transmembrane</keyword>
<dbReference type="AlphaFoldDB" id="A0A3A3EPX6"/>
<evidence type="ECO:0000256" key="10">
    <source>
        <dbReference type="RuleBase" id="RU364125"/>
    </source>
</evidence>
<comment type="subcellular location">
    <subcellularLocation>
        <location evidence="10">Cell inner membrane</location>
    </subcellularLocation>
    <subcellularLocation>
        <location evidence="2">Cell membrane</location>
        <topology evidence="2">Single-pass membrane protein</topology>
    </subcellularLocation>
</comment>